<comment type="caution">
    <text evidence="4">The sequence shown here is derived from an EMBL/GenBank/DDBJ whole genome shotgun (WGS) entry which is preliminary data.</text>
</comment>
<sequence length="561" mass="62091">MVGAERSPESPRGWWRDAVVYQVYLRSFADGNGDGQGDIAGLRARLPYLAELGVDALWLTPWYRSPMADGGYDIADYREIDPVFGTLAEAELLVAEAREYGLRLIVDIVPNHLSHEHPLFRAALTAPAGSPEREVFHFRSGRGESGEEPPNNWRSEFGGPAWTRTTDADGKPGEWYLHLFCPEQPDVNWANPLVRSEFDSVLRFWFDRGVAGVRVDSASLLEKDAHLPDLVRSGGPHPYVDREELHDVYRSWRRTAETYSEERLLVGEIWLDDNERLARYLRHDELHAAFNFAFLKCAWEHAELTAVIETSLATSRRTGAPATWVLCNHDVTRTVTRYGRQDTSFDFGSVAAGVPSDLSLGTRRARAAALLTLALPGSVYLYQGEELGLPEVEDLPPGSRRDPVHFRSGGSDPGRDGCRVPMPWSGEAPPYGFSGGGDETWLPQPDGWAGYAASAQDTDADSMLNLYRRAVRLRNSLPCLRSDAFDWVPAGAEVLAFRREDFLCMVNFSGRPVSLPPGHAVLTASDTSTGNVLAPHGAVWLRRDRTASGPTRIPSGHTPGT</sequence>
<dbReference type="Pfam" id="PF00128">
    <property type="entry name" value="Alpha-amylase"/>
    <property type="match status" value="1"/>
</dbReference>
<dbReference type="PANTHER" id="PTHR10357">
    <property type="entry name" value="ALPHA-AMYLASE FAMILY MEMBER"/>
    <property type="match status" value="1"/>
</dbReference>
<organism evidence="4 5">
    <name type="scientific">Streptomyces cremeus</name>
    <dbReference type="NCBI Taxonomy" id="66881"/>
    <lineage>
        <taxon>Bacteria</taxon>
        <taxon>Bacillati</taxon>
        <taxon>Actinomycetota</taxon>
        <taxon>Actinomycetes</taxon>
        <taxon>Kitasatosporales</taxon>
        <taxon>Streptomycetaceae</taxon>
        <taxon>Streptomyces</taxon>
    </lineage>
</organism>
<evidence type="ECO:0000256" key="1">
    <source>
        <dbReference type="ARBA" id="ARBA00008061"/>
    </source>
</evidence>
<dbReference type="GO" id="GO:0016787">
    <property type="term" value="F:hydrolase activity"/>
    <property type="evidence" value="ECO:0007669"/>
    <property type="project" value="UniProtKB-KW"/>
</dbReference>
<feature type="domain" description="Glycosyl hydrolase family 13 catalytic" evidence="3">
    <location>
        <begin position="22"/>
        <end position="419"/>
    </location>
</feature>
<feature type="region of interest" description="Disordered" evidence="2">
    <location>
        <begin position="140"/>
        <end position="162"/>
    </location>
</feature>
<protein>
    <submittedName>
        <fullName evidence="4">Alpha-amylase family glycosyl hydrolase</fullName>
    </submittedName>
</protein>
<evidence type="ECO:0000259" key="3">
    <source>
        <dbReference type="SMART" id="SM00642"/>
    </source>
</evidence>
<dbReference type="InterPro" id="IPR006047">
    <property type="entry name" value="GH13_cat_dom"/>
</dbReference>
<dbReference type="SMART" id="SM00642">
    <property type="entry name" value="Aamy"/>
    <property type="match status" value="1"/>
</dbReference>
<dbReference type="CDD" id="cd11332">
    <property type="entry name" value="AmyAc_OligoGlu_TS"/>
    <property type="match status" value="1"/>
</dbReference>
<dbReference type="Gene3D" id="3.90.400.10">
    <property type="entry name" value="Oligo-1,6-glucosidase, Domain 2"/>
    <property type="match status" value="1"/>
</dbReference>
<evidence type="ECO:0000256" key="2">
    <source>
        <dbReference type="SAM" id="MobiDB-lite"/>
    </source>
</evidence>
<feature type="region of interest" description="Disordered" evidence="2">
    <location>
        <begin position="392"/>
        <end position="422"/>
    </location>
</feature>
<dbReference type="InterPro" id="IPR045857">
    <property type="entry name" value="O16G_dom_2"/>
</dbReference>
<dbReference type="EMBL" id="JBHMCR010000019">
    <property type="protein sequence ID" value="MFB9524111.1"/>
    <property type="molecule type" value="Genomic_DNA"/>
</dbReference>
<dbReference type="Proteomes" id="UP001589718">
    <property type="component" value="Unassembled WGS sequence"/>
</dbReference>
<name>A0ABV5PLK5_STRCM</name>
<dbReference type="PANTHER" id="PTHR10357:SF179">
    <property type="entry name" value="NEUTRAL AND BASIC AMINO ACID TRANSPORT PROTEIN RBAT"/>
    <property type="match status" value="1"/>
</dbReference>
<keyword evidence="5" id="KW-1185">Reference proteome</keyword>
<accession>A0ABV5PLK5</accession>
<keyword evidence="4" id="KW-0378">Hydrolase</keyword>
<gene>
    <name evidence="4" type="ORF">ACFFTU_29635</name>
</gene>
<comment type="similarity">
    <text evidence="1">Belongs to the glycosyl hydrolase 13 family.</text>
</comment>
<reference evidence="4 5" key="1">
    <citation type="submission" date="2024-09" db="EMBL/GenBank/DDBJ databases">
        <authorList>
            <person name="Sun Q."/>
            <person name="Mori K."/>
        </authorList>
    </citation>
    <scope>NUCLEOTIDE SEQUENCE [LARGE SCALE GENOMIC DNA]</scope>
    <source>
        <strain evidence="4 5">JCM 4362</strain>
    </source>
</reference>
<proteinExistence type="inferred from homology"/>
<dbReference type="InterPro" id="IPR017853">
    <property type="entry name" value="GH"/>
</dbReference>
<dbReference type="Gene3D" id="3.20.20.80">
    <property type="entry name" value="Glycosidases"/>
    <property type="match status" value="1"/>
</dbReference>
<dbReference type="SUPFAM" id="SSF51445">
    <property type="entry name" value="(Trans)glycosidases"/>
    <property type="match status" value="1"/>
</dbReference>
<evidence type="ECO:0000313" key="5">
    <source>
        <dbReference type="Proteomes" id="UP001589718"/>
    </source>
</evidence>
<dbReference type="RefSeq" id="WP_345218207.1">
    <property type="nucleotide sequence ID" value="NZ_BAAAXE010000001.1"/>
</dbReference>
<evidence type="ECO:0000313" key="4">
    <source>
        <dbReference type="EMBL" id="MFB9524111.1"/>
    </source>
</evidence>